<reference evidence="3" key="1">
    <citation type="journal article" date="2014" name="Proc. Natl. Acad. Sci. U.S.A.">
        <title>Extensive sampling of basidiomycete genomes demonstrates inadequacy of the white-rot/brown-rot paradigm for wood decay fungi.</title>
        <authorList>
            <person name="Riley R."/>
            <person name="Salamov A.A."/>
            <person name="Brown D.W."/>
            <person name="Nagy L.G."/>
            <person name="Floudas D."/>
            <person name="Held B.W."/>
            <person name="Levasseur A."/>
            <person name="Lombard V."/>
            <person name="Morin E."/>
            <person name="Otillar R."/>
            <person name="Lindquist E.A."/>
            <person name="Sun H."/>
            <person name="LaButti K.M."/>
            <person name="Schmutz J."/>
            <person name="Jabbour D."/>
            <person name="Luo H."/>
            <person name="Baker S.E."/>
            <person name="Pisabarro A.G."/>
            <person name="Walton J.D."/>
            <person name="Blanchette R.A."/>
            <person name="Henrissat B."/>
            <person name="Martin F."/>
            <person name="Cullen D."/>
            <person name="Hibbett D.S."/>
            <person name="Grigoriev I.V."/>
        </authorList>
    </citation>
    <scope>NUCLEOTIDE SEQUENCE [LARGE SCALE GENOMIC DNA]</scope>
    <source>
        <strain evidence="3">FD-172 SS1</strain>
    </source>
</reference>
<accession>A0A067M911</accession>
<keyword evidence="3" id="KW-1185">Reference proteome</keyword>
<dbReference type="PROSITE" id="PS50172">
    <property type="entry name" value="BRCT"/>
    <property type="match status" value="1"/>
</dbReference>
<dbReference type="Gene3D" id="3.40.50.10190">
    <property type="entry name" value="BRCT domain"/>
    <property type="match status" value="1"/>
</dbReference>
<feature type="domain" description="BRCT" evidence="1">
    <location>
        <begin position="1"/>
        <end position="53"/>
    </location>
</feature>
<name>A0A067M911_BOTB1</name>
<evidence type="ECO:0000259" key="1">
    <source>
        <dbReference type="PROSITE" id="PS50172"/>
    </source>
</evidence>
<dbReference type="InterPro" id="IPR036420">
    <property type="entry name" value="BRCT_dom_sf"/>
</dbReference>
<sequence length="53" mass="5884">ITKHGGTAVAQYDPAITTHIVSDRTERQTLRVLQLSDVSDVPTSVPIVPWKWV</sequence>
<gene>
    <name evidence="2" type="ORF">BOTBODRAFT_94301</name>
</gene>
<proteinExistence type="predicted"/>
<dbReference type="Proteomes" id="UP000027195">
    <property type="component" value="Unassembled WGS sequence"/>
</dbReference>
<dbReference type="AlphaFoldDB" id="A0A067M911"/>
<dbReference type="OrthoDB" id="205514at2759"/>
<evidence type="ECO:0000313" key="3">
    <source>
        <dbReference type="Proteomes" id="UP000027195"/>
    </source>
</evidence>
<dbReference type="HOGENOM" id="CLU_3074137_0_0_1"/>
<protein>
    <recommendedName>
        <fullName evidence="1">BRCT domain-containing protein</fullName>
    </recommendedName>
</protein>
<evidence type="ECO:0000313" key="2">
    <source>
        <dbReference type="EMBL" id="KDQ11195.1"/>
    </source>
</evidence>
<feature type="non-terminal residue" evidence="2">
    <location>
        <position position="53"/>
    </location>
</feature>
<organism evidence="2 3">
    <name type="scientific">Botryobasidium botryosum (strain FD-172 SS1)</name>
    <dbReference type="NCBI Taxonomy" id="930990"/>
    <lineage>
        <taxon>Eukaryota</taxon>
        <taxon>Fungi</taxon>
        <taxon>Dikarya</taxon>
        <taxon>Basidiomycota</taxon>
        <taxon>Agaricomycotina</taxon>
        <taxon>Agaricomycetes</taxon>
        <taxon>Cantharellales</taxon>
        <taxon>Botryobasidiaceae</taxon>
        <taxon>Botryobasidium</taxon>
    </lineage>
</organism>
<feature type="non-terminal residue" evidence="2">
    <location>
        <position position="1"/>
    </location>
</feature>
<dbReference type="InterPro" id="IPR001357">
    <property type="entry name" value="BRCT_dom"/>
</dbReference>
<dbReference type="EMBL" id="KL198060">
    <property type="protein sequence ID" value="KDQ11195.1"/>
    <property type="molecule type" value="Genomic_DNA"/>
</dbReference>
<dbReference type="InParanoid" id="A0A067M911"/>